<reference evidence="1" key="1">
    <citation type="journal article" date="2021" name="Sci. Adv.">
        <title>The American lobster genome reveals insights on longevity, neural, and immune adaptations.</title>
        <authorList>
            <person name="Polinski J.M."/>
            <person name="Zimin A.V."/>
            <person name="Clark K.F."/>
            <person name="Kohn A.B."/>
            <person name="Sadowski N."/>
            <person name="Timp W."/>
            <person name="Ptitsyn A."/>
            <person name="Khanna P."/>
            <person name="Romanova D.Y."/>
            <person name="Williams P."/>
            <person name="Greenwood S.J."/>
            <person name="Moroz L.L."/>
            <person name="Walt D.R."/>
            <person name="Bodnar A.G."/>
        </authorList>
    </citation>
    <scope>NUCLEOTIDE SEQUENCE</scope>
    <source>
        <strain evidence="1">GMGI-L3</strain>
    </source>
</reference>
<proteinExistence type="predicted"/>
<keyword evidence="2" id="KW-1185">Reference proteome</keyword>
<sequence>MSGGESEGHIQWLHHLIDWEQRRSRSFRDATDPKAVPAAWRRWRSQNSPLLPRLASDGGGLGTAGTIPLLMLSEVLEMYILWEIILTNHSHSVE</sequence>
<dbReference type="Proteomes" id="UP000747542">
    <property type="component" value="Unassembled WGS sequence"/>
</dbReference>
<comment type="caution">
    <text evidence="1">The sequence shown here is derived from an EMBL/GenBank/DDBJ whole genome shotgun (WGS) entry which is preliminary data.</text>
</comment>
<protein>
    <submittedName>
        <fullName evidence="1">Uncharacterized protein</fullName>
    </submittedName>
</protein>
<evidence type="ECO:0000313" key="2">
    <source>
        <dbReference type="Proteomes" id="UP000747542"/>
    </source>
</evidence>
<gene>
    <name evidence="1" type="ORF">Hamer_G021192</name>
</gene>
<dbReference type="EMBL" id="JAHLQT010043652">
    <property type="protein sequence ID" value="KAG7154862.1"/>
    <property type="molecule type" value="Genomic_DNA"/>
</dbReference>
<dbReference type="AlphaFoldDB" id="A0A8J5J9H7"/>
<name>A0A8J5J9H7_HOMAM</name>
<evidence type="ECO:0000313" key="1">
    <source>
        <dbReference type="EMBL" id="KAG7154862.1"/>
    </source>
</evidence>
<organism evidence="1 2">
    <name type="scientific">Homarus americanus</name>
    <name type="common">American lobster</name>
    <dbReference type="NCBI Taxonomy" id="6706"/>
    <lineage>
        <taxon>Eukaryota</taxon>
        <taxon>Metazoa</taxon>
        <taxon>Ecdysozoa</taxon>
        <taxon>Arthropoda</taxon>
        <taxon>Crustacea</taxon>
        <taxon>Multicrustacea</taxon>
        <taxon>Malacostraca</taxon>
        <taxon>Eumalacostraca</taxon>
        <taxon>Eucarida</taxon>
        <taxon>Decapoda</taxon>
        <taxon>Pleocyemata</taxon>
        <taxon>Astacidea</taxon>
        <taxon>Nephropoidea</taxon>
        <taxon>Nephropidae</taxon>
        <taxon>Homarus</taxon>
    </lineage>
</organism>
<accession>A0A8J5J9H7</accession>